<accession>A0A0B2R5F6</accession>
<dbReference type="EMBL" id="KN653527">
    <property type="protein sequence ID" value="KHN27077.1"/>
    <property type="molecule type" value="Genomic_DNA"/>
</dbReference>
<dbReference type="Proteomes" id="UP000053555">
    <property type="component" value="Unassembled WGS sequence"/>
</dbReference>
<sequence length="54" mass="5993">MARDATMVRYETIFGDLTMCFIVDASEGEGEATRPWPVTLPWPEVVTQSEGEAT</sequence>
<gene>
    <name evidence="1" type="ORF">glysoja_028356</name>
</gene>
<reference evidence="1" key="1">
    <citation type="submission" date="2014-07" db="EMBL/GenBank/DDBJ databases">
        <title>Identification of a novel salt tolerance gene in wild soybean by whole-genome sequencing.</title>
        <authorList>
            <person name="Lam H.-M."/>
            <person name="Qi X."/>
            <person name="Li M.-W."/>
            <person name="Liu X."/>
            <person name="Xie M."/>
            <person name="Ni M."/>
            <person name="Xu X."/>
        </authorList>
    </citation>
    <scope>NUCLEOTIDE SEQUENCE [LARGE SCALE GENOMIC DNA]</scope>
    <source>
        <tissue evidence="1">Root</tissue>
    </source>
</reference>
<protein>
    <submittedName>
        <fullName evidence="1">Uncharacterized protein</fullName>
    </submittedName>
</protein>
<organism evidence="1">
    <name type="scientific">Glycine soja</name>
    <name type="common">Wild soybean</name>
    <dbReference type="NCBI Taxonomy" id="3848"/>
    <lineage>
        <taxon>Eukaryota</taxon>
        <taxon>Viridiplantae</taxon>
        <taxon>Streptophyta</taxon>
        <taxon>Embryophyta</taxon>
        <taxon>Tracheophyta</taxon>
        <taxon>Spermatophyta</taxon>
        <taxon>Magnoliopsida</taxon>
        <taxon>eudicotyledons</taxon>
        <taxon>Gunneridae</taxon>
        <taxon>Pentapetalae</taxon>
        <taxon>rosids</taxon>
        <taxon>fabids</taxon>
        <taxon>Fabales</taxon>
        <taxon>Fabaceae</taxon>
        <taxon>Papilionoideae</taxon>
        <taxon>50 kb inversion clade</taxon>
        <taxon>NPAAA clade</taxon>
        <taxon>indigoferoid/millettioid clade</taxon>
        <taxon>Phaseoleae</taxon>
        <taxon>Glycine</taxon>
        <taxon>Glycine subgen. Soja</taxon>
    </lineage>
</organism>
<dbReference type="AlphaFoldDB" id="A0A0B2R5F6"/>
<proteinExistence type="predicted"/>
<evidence type="ECO:0000313" key="1">
    <source>
        <dbReference type="EMBL" id="KHN27077.1"/>
    </source>
</evidence>
<name>A0A0B2R5F6_GLYSO</name>